<proteinExistence type="predicted"/>
<dbReference type="SUPFAM" id="SSF56300">
    <property type="entry name" value="Metallo-dependent phosphatases"/>
    <property type="match status" value="1"/>
</dbReference>
<comment type="caution">
    <text evidence="3">The sequence shown here is derived from an EMBL/GenBank/DDBJ whole genome shotgun (WGS) entry which is preliminary data.</text>
</comment>
<reference evidence="3 4" key="1">
    <citation type="journal article" date="2016" name="Biotechnol. Bioeng.">
        <title>Traits of selected Clostridium strains for syngas fermentation to ethanol.</title>
        <authorList>
            <person name="Martin M.E."/>
            <person name="Richter H."/>
            <person name="Saha S."/>
            <person name="Angenent L.T."/>
        </authorList>
    </citation>
    <scope>NUCLEOTIDE SEQUENCE [LARGE SCALE GENOMIC DNA]</scope>
    <source>
        <strain evidence="3 4">PETC</strain>
    </source>
</reference>
<dbReference type="EMBL" id="LITS01000006">
    <property type="protein sequence ID" value="OAA88090.1"/>
    <property type="molecule type" value="Genomic_DNA"/>
</dbReference>
<dbReference type="InterPro" id="IPR004843">
    <property type="entry name" value="Calcineurin-like_PHP"/>
</dbReference>
<protein>
    <submittedName>
        <fullName evidence="3">Calcineurin-like phosphoesterase</fullName>
    </submittedName>
</protein>
<gene>
    <name evidence="3" type="ORF">WX45_02957</name>
</gene>
<name>A0ABX2TVX4_CLOLD</name>
<evidence type="ECO:0000313" key="4">
    <source>
        <dbReference type="Proteomes" id="UP000077020"/>
    </source>
</evidence>
<keyword evidence="1" id="KW-1133">Transmembrane helix</keyword>
<accession>A0ABX2TVX4</accession>
<feature type="domain" description="Calcineurin-like phosphoesterase" evidence="2">
    <location>
        <begin position="63"/>
        <end position="263"/>
    </location>
</feature>
<organism evidence="3 4">
    <name type="scientific">Clostridium ljungdahlii (strain ATCC 55383 / DSM 13528 / PETC)</name>
    <dbReference type="NCBI Taxonomy" id="748727"/>
    <lineage>
        <taxon>Bacteria</taxon>
        <taxon>Bacillati</taxon>
        <taxon>Bacillota</taxon>
        <taxon>Clostridia</taxon>
        <taxon>Eubacteriales</taxon>
        <taxon>Clostridiaceae</taxon>
        <taxon>Clostridium</taxon>
    </lineage>
</organism>
<evidence type="ECO:0000259" key="2">
    <source>
        <dbReference type="Pfam" id="PF00149"/>
    </source>
</evidence>
<keyword evidence="4" id="KW-1185">Reference proteome</keyword>
<evidence type="ECO:0000256" key="1">
    <source>
        <dbReference type="SAM" id="Phobius"/>
    </source>
</evidence>
<keyword evidence="1" id="KW-0472">Membrane</keyword>
<evidence type="ECO:0000313" key="3">
    <source>
        <dbReference type="EMBL" id="OAA88090.1"/>
    </source>
</evidence>
<dbReference type="InterPro" id="IPR029052">
    <property type="entry name" value="Metallo-depent_PP-like"/>
</dbReference>
<dbReference type="PANTHER" id="PTHR43143:SF1">
    <property type="entry name" value="SERINE_THREONINE-PROTEIN PHOSPHATASE CPPED1"/>
    <property type="match status" value="1"/>
</dbReference>
<dbReference type="Gene3D" id="3.60.21.10">
    <property type="match status" value="1"/>
</dbReference>
<dbReference type="Proteomes" id="UP000077020">
    <property type="component" value="Unassembled WGS sequence"/>
</dbReference>
<dbReference type="PANTHER" id="PTHR43143">
    <property type="entry name" value="METALLOPHOSPHOESTERASE, CALCINEURIN SUPERFAMILY"/>
    <property type="match status" value="1"/>
</dbReference>
<sequence>MQIYQLLKVGDLKYMKKLKLIVLIILLVSISLSIIYVRRVLIGNYRVKQEESMDKKKTENNTLKFAVLGDVHGDIKKLQNAINDVHSIDGNMDTLILNGDNVDQGVKMQYYALELTLWKNKNIIPKKIIKNIGNHDYFDYSKGTNKPKDVQHFIKMYLDFAGEKSVYHDTWIKGYHFISLGSETGNTKKLGSVDAFLSQNQFSWLKEKLGQKYKKNRPIFVFLHQNLDSSIGWKGLKEDQEKELRDILSSYPEVILFTSHTHILLNIDNVKTNLPFTTAHTGAVRYAIKPEKDGIKRFYNESQGLYVQVNGNKVLIKGRDFVKKEWVFSKEVVHY</sequence>
<keyword evidence="1" id="KW-0812">Transmembrane</keyword>
<feature type="transmembrane region" description="Helical" evidence="1">
    <location>
        <begin position="20"/>
        <end position="37"/>
    </location>
</feature>
<dbReference type="InterPro" id="IPR051918">
    <property type="entry name" value="STPP_CPPED1"/>
</dbReference>
<dbReference type="Pfam" id="PF00149">
    <property type="entry name" value="Metallophos"/>
    <property type="match status" value="1"/>
</dbReference>